<organism evidence="2 3">
    <name type="scientific">Methanomicrobium antiquum</name>
    <dbReference type="NCBI Taxonomy" id="487686"/>
    <lineage>
        <taxon>Archaea</taxon>
        <taxon>Methanobacteriati</taxon>
        <taxon>Methanobacteriota</taxon>
        <taxon>Stenosarchaea group</taxon>
        <taxon>Methanomicrobia</taxon>
        <taxon>Methanomicrobiales</taxon>
        <taxon>Methanomicrobiaceae</taxon>
        <taxon>Methanomicrobium</taxon>
    </lineage>
</organism>
<feature type="region of interest" description="Disordered" evidence="1">
    <location>
        <begin position="1"/>
        <end position="22"/>
    </location>
</feature>
<reference evidence="2" key="1">
    <citation type="submission" date="2022-01" db="EMBL/GenBank/DDBJ databases">
        <title>Complete genome of Methanomicrobium antiquum DSM 21220.</title>
        <authorList>
            <person name="Chen S.-C."/>
            <person name="You Y.-T."/>
            <person name="Zhou Y.-Z."/>
            <person name="Lai M.-C."/>
        </authorList>
    </citation>
    <scope>NUCLEOTIDE SEQUENCE</scope>
    <source>
        <strain evidence="2">DSM 21220</strain>
    </source>
</reference>
<sequence>MQSTSIRIQQKTRESLSRLKKHPRESFDDVITRLIDANADDEPLSEETIQAIEKSLKEYREGIYYTHEEILADLGISETTLESGVCETPEEKYPTGKKTKKEKDA</sequence>
<name>A0AAF0FVY9_9EURY</name>
<evidence type="ECO:0000313" key="3">
    <source>
        <dbReference type="Proteomes" id="UP001218895"/>
    </source>
</evidence>
<dbReference type="GeneID" id="79948839"/>
<protein>
    <submittedName>
        <fullName evidence="2">Cytochrome P450</fullName>
    </submittedName>
</protein>
<dbReference type="InterPro" id="IPR055979">
    <property type="entry name" value="DUF7557"/>
</dbReference>
<proteinExistence type="predicted"/>
<accession>A0AAF0FVY9</accession>
<dbReference type="RefSeq" id="WP_278099757.1">
    <property type="nucleotide sequence ID" value="NZ_CP091092.1"/>
</dbReference>
<feature type="region of interest" description="Disordered" evidence="1">
    <location>
        <begin position="84"/>
        <end position="105"/>
    </location>
</feature>
<dbReference type="KEGG" id="manq:L1994_00545"/>
<dbReference type="Proteomes" id="UP001218895">
    <property type="component" value="Chromosome"/>
</dbReference>
<dbReference type="Pfam" id="PF24434">
    <property type="entry name" value="DUF7557"/>
    <property type="match status" value="1"/>
</dbReference>
<gene>
    <name evidence="2" type="ORF">L1994_00545</name>
</gene>
<dbReference type="AlphaFoldDB" id="A0AAF0FVY9"/>
<evidence type="ECO:0000313" key="2">
    <source>
        <dbReference type="EMBL" id="WFN36920.1"/>
    </source>
</evidence>
<keyword evidence="3" id="KW-1185">Reference proteome</keyword>
<evidence type="ECO:0000256" key="1">
    <source>
        <dbReference type="SAM" id="MobiDB-lite"/>
    </source>
</evidence>
<dbReference type="EMBL" id="CP091092">
    <property type="protein sequence ID" value="WFN36920.1"/>
    <property type="molecule type" value="Genomic_DNA"/>
</dbReference>
<feature type="compositionally biased region" description="Basic residues" evidence="1">
    <location>
        <begin position="95"/>
        <end position="105"/>
    </location>
</feature>